<accession>A0ABM8IEI2</accession>
<dbReference type="PROSITE" id="PS52016">
    <property type="entry name" value="TONB_DEPENDENT_REC_3"/>
    <property type="match status" value="1"/>
</dbReference>
<comment type="subcellular location">
    <subcellularLocation>
        <location evidence="1">Cell outer membrane</location>
        <topology evidence="1">Multi-pass membrane protein</topology>
    </subcellularLocation>
</comment>
<keyword evidence="1" id="KW-0472">Membrane</keyword>
<keyword evidence="4" id="KW-1185">Reference proteome</keyword>
<evidence type="ECO:0000256" key="1">
    <source>
        <dbReference type="PROSITE-ProRule" id="PRU01360"/>
    </source>
</evidence>
<dbReference type="EMBL" id="AP028055">
    <property type="protein sequence ID" value="BEG98157.1"/>
    <property type="molecule type" value="Genomic_DNA"/>
</dbReference>
<gene>
    <name evidence="3" type="ORF">BSYN_04220</name>
</gene>
<protein>
    <recommendedName>
        <fullName evidence="2">TonB-dependent receptor plug domain-containing protein</fullName>
    </recommendedName>
</protein>
<dbReference type="Proteomes" id="UP001496674">
    <property type="component" value="Chromosome"/>
</dbReference>
<sequence>MAITTIKANGFSESIYFVTDKSAYSLNDTMYICGLVLNPDAVKISNLSNYCYLELIDRNAKVLKRSKISCRNGSFSSYIVLDSVSDKSTIFIRAYTKMMQNFSPGSFPLHIIEVGQNIKQAVFLPKENKMFPLQLLYKDGNLSYQYDSCYTKQGKFQLTISAGDGFMSTYSLSEQPLGCVSIIKKPPYLLDCFVTDEADNIVFHRVINVKEEPENTSFNIQLYGDTYKASDTLKLSFPALTKKANILLHIKQVSDINHNNPNFYTQLLQPVVDKGDSYKQILLKKYPYSIYPEQVLSIRGHISKFIGKLKKGSVIAFDNKRSLCYDTDITKDGSFVMGVDDYPEGASFFLQAYNIKGKNNDYEVEIVKDTLPGIKIPPVEWKNKADSTLESAGISWETDKLNWVPEIVIQAKVNKEEPSSVHFYKKNYIDANDIEKNAYNDLEGVFRRLIGVQVDFDEANRPYLRSTRGHSILNQADTNGLRGRMGEVPIILDGIKYGNPDNIFYMTNIYEISSVEFIPPSRANIYGPGNLYGVVSIKTKNGKGLKPSVKSQGINYYPLGLSPNISCDYRNPQFLRTTANKLTECKIVLPSKPGKYQIIVEGLDEGKNIIQDQKEITVL</sequence>
<feature type="domain" description="TonB-dependent receptor plug" evidence="2">
    <location>
        <begin position="428"/>
        <end position="534"/>
    </location>
</feature>
<organism evidence="3 4">
    <name type="scientific">Bacteroides sedimenti</name>
    <dbReference type="NCBI Taxonomy" id="2136147"/>
    <lineage>
        <taxon>Bacteria</taxon>
        <taxon>Pseudomonadati</taxon>
        <taxon>Bacteroidota</taxon>
        <taxon>Bacteroidia</taxon>
        <taxon>Bacteroidales</taxon>
        <taxon>Bacteroidaceae</taxon>
        <taxon>Bacteroides</taxon>
    </lineage>
</organism>
<dbReference type="InterPro" id="IPR039426">
    <property type="entry name" value="TonB-dep_rcpt-like"/>
</dbReference>
<evidence type="ECO:0000259" key="2">
    <source>
        <dbReference type="Pfam" id="PF07715"/>
    </source>
</evidence>
<dbReference type="SUPFAM" id="SSF56935">
    <property type="entry name" value="Porins"/>
    <property type="match status" value="1"/>
</dbReference>
<keyword evidence="1" id="KW-0998">Cell outer membrane</keyword>
<evidence type="ECO:0000313" key="4">
    <source>
        <dbReference type="Proteomes" id="UP001496674"/>
    </source>
</evidence>
<evidence type="ECO:0000313" key="3">
    <source>
        <dbReference type="EMBL" id="BEG98157.1"/>
    </source>
</evidence>
<keyword evidence="1" id="KW-1134">Transmembrane beta strand</keyword>
<dbReference type="InterPro" id="IPR037066">
    <property type="entry name" value="Plug_dom_sf"/>
</dbReference>
<name>A0ABM8IEI2_9BACE</name>
<comment type="similarity">
    <text evidence="1">Belongs to the TonB-dependent receptor family.</text>
</comment>
<keyword evidence="1" id="KW-0812">Transmembrane</keyword>
<reference evidence="3 4" key="1">
    <citation type="submission" date="2023-04" db="EMBL/GenBank/DDBJ databases">
        <title>Draft genome sequence of acteroides sedimenti strain YN3PY1.</title>
        <authorList>
            <person name="Yoshida N."/>
        </authorList>
    </citation>
    <scope>NUCLEOTIDE SEQUENCE [LARGE SCALE GENOMIC DNA]</scope>
    <source>
        <strain evidence="3 4">YN3PY1</strain>
    </source>
</reference>
<dbReference type="InterPro" id="IPR012910">
    <property type="entry name" value="Plug_dom"/>
</dbReference>
<dbReference type="Pfam" id="PF07715">
    <property type="entry name" value="Plug"/>
    <property type="match status" value="1"/>
</dbReference>
<proteinExistence type="inferred from homology"/>
<keyword evidence="1" id="KW-0813">Transport</keyword>
<dbReference type="Gene3D" id="2.170.130.10">
    <property type="entry name" value="TonB-dependent receptor, plug domain"/>
    <property type="match status" value="1"/>
</dbReference>